<keyword evidence="3" id="KW-1185">Reference proteome</keyword>
<dbReference type="CDD" id="cd10527">
    <property type="entry name" value="SET_LSMT"/>
    <property type="match status" value="1"/>
</dbReference>
<comment type="caution">
    <text evidence="2">The sequence shown here is derived from an EMBL/GenBank/DDBJ whole genome shotgun (WGS) entry which is preliminary data.</text>
</comment>
<dbReference type="EMBL" id="JH711581">
    <property type="protein sequence ID" value="EIW79184.1"/>
    <property type="molecule type" value="Genomic_DNA"/>
</dbReference>
<feature type="compositionally biased region" description="Basic and acidic residues" evidence="1">
    <location>
        <begin position="187"/>
        <end position="197"/>
    </location>
</feature>
<dbReference type="Gene3D" id="3.90.1410.10">
    <property type="entry name" value="set domain protein methyltransferase, domain 1"/>
    <property type="match status" value="2"/>
</dbReference>
<dbReference type="GeneID" id="19202054"/>
<sequence length="977" mass="106448">MSTAIVLPWPPSLRHHGHATAALGSAKKLACVAWLRITLLASCMVHQADPVNCAVGNSRPVFPLFAPLLASTGSIHDTQDQESESDARSQVTEILVKSKDQYIESGVTLVHIPKRVVLSVRSCFLASYLTFVPYGHEAHLMLALAVCGELLRGPRSRWYAYLRSLPQNAVDIPLLWGSTHATGSHTCEGRKQWTSDTEKEEAEAEEHTKSDSARSREHDVIWPTQSGCSACDARWDGSEAISWLKQTEVNSEILGLSTKTECFIAEDAGPVLREAFPEMSAATDSEGRTRLFYYAYSLVSSRAFWVDSFHGLAMVPVADAGYARWLFGRIPAGEGRAAHRPHSNLTRARLFGDAIALREAFNHTVDNQVHLESDYDVCVECGSLVECQHDREEHINEPSRELSGSADRAAYPPFRMEITSSEAEDVMEMHSVLPIPPNSEVFNTYGSLPNATLLARYGFVLDGNDLDVVNVNTCDSSGGSLLSNKDLIARLLAAACDLDVNVVLERLSDRGVTKACSALNDVKLEDSSAITGASAFFQGLDSVATSIIETVKTLAGAWPFEPRWDEEDEETGPLIYNTPSCHRESTEHPKIKALDSLDLITLFLAIQKWVEKGFELSVEEEQIECIEDEELKAAENERNTKVLLRERLGALSARGSRDGQAENLLGSPGEHEETNSSEIISSRSRDVAGAAVNSFGSADRPPKGFGGMVVGTGEERPSKRARLDRDGGERVTRTCPVGPSSEVTDRKEIEFQLDQDASLVSAERPGKDTPLSPSEREICCNIGTSLIRVVVFLCQERYRSLGAITEEQQGYGMTAAQLGDLLDVRGSCVNGVYACTSRPRLDLIVFGPSRSIPCTSLTFSPRREARGQGGMRVAVLGAHLDIEARSDTPTWMRRTRTALGLAIGERSVVESCAASWASKDGEDGSFGGEGFEDIRPTFMDIKVVWGVGITSGNDDGSGNAGRSVWSPTETDKLWAAA</sequence>
<gene>
    <name evidence="2" type="ORF">CONPUDRAFT_145299</name>
</gene>
<accession>A0A5M3MK47</accession>
<evidence type="ECO:0000256" key="1">
    <source>
        <dbReference type="SAM" id="MobiDB-lite"/>
    </source>
</evidence>
<dbReference type="GO" id="GO:0016279">
    <property type="term" value="F:protein-lysine N-methyltransferase activity"/>
    <property type="evidence" value="ECO:0007669"/>
    <property type="project" value="TreeGrafter"/>
</dbReference>
<dbReference type="SUPFAM" id="SSF82199">
    <property type="entry name" value="SET domain"/>
    <property type="match status" value="2"/>
</dbReference>
<feature type="region of interest" description="Disordered" evidence="1">
    <location>
        <begin position="654"/>
        <end position="742"/>
    </location>
</feature>
<feature type="compositionally biased region" description="Basic and acidic residues" evidence="1">
    <location>
        <begin position="205"/>
        <end position="219"/>
    </location>
</feature>
<dbReference type="Proteomes" id="UP000053558">
    <property type="component" value="Unassembled WGS sequence"/>
</dbReference>
<evidence type="ECO:0008006" key="4">
    <source>
        <dbReference type="Google" id="ProtNLM"/>
    </source>
</evidence>
<dbReference type="AlphaFoldDB" id="A0A5M3MK47"/>
<dbReference type="RefSeq" id="XP_007770873.1">
    <property type="nucleotide sequence ID" value="XM_007772683.1"/>
</dbReference>
<evidence type="ECO:0000313" key="2">
    <source>
        <dbReference type="EMBL" id="EIW79184.1"/>
    </source>
</evidence>
<feature type="region of interest" description="Disordered" evidence="1">
    <location>
        <begin position="184"/>
        <end position="219"/>
    </location>
</feature>
<organism evidence="2 3">
    <name type="scientific">Coniophora puteana (strain RWD-64-598)</name>
    <name type="common">Brown rot fungus</name>
    <dbReference type="NCBI Taxonomy" id="741705"/>
    <lineage>
        <taxon>Eukaryota</taxon>
        <taxon>Fungi</taxon>
        <taxon>Dikarya</taxon>
        <taxon>Basidiomycota</taxon>
        <taxon>Agaricomycotina</taxon>
        <taxon>Agaricomycetes</taxon>
        <taxon>Agaricomycetidae</taxon>
        <taxon>Boletales</taxon>
        <taxon>Coniophorineae</taxon>
        <taxon>Coniophoraceae</taxon>
        <taxon>Coniophora</taxon>
    </lineage>
</organism>
<dbReference type="PANTHER" id="PTHR13271">
    <property type="entry name" value="UNCHARACTERIZED PUTATIVE METHYLTRANSFERASE"/>
    <property type="match status" value="1"/>
</dbReference>
<dbReference type="InterPro" id="IPR046341">
    <property type="entry name" value="SET_dom_sf"/>
</dbReference>
<reference evidence="3" key="1">
    <citation type="journal article" date="2012" name="Science">
        <title>The Paleozoic origin of enzymatic lignin decomposition reconstructed from 31 fungal genomes.</title>
        <authorList>
            <person name="Floudas D."/>
            <person name="Binder M."/>
            <person name="Riley R."/>
            <person name="Barry K."/>
            <person name="Blanchette R.A."/>
            <person name="Henrissat B."/>
            <person name="Martinez A.T."/>
            <person name="Otillar R."/>
            <person name="Spatafora J.W."/>
            <person name="Yadav J.S."/>
            <person name="Aerts A."/>
            <person name="Benoit I."/>
            <person name="Boyd A."/>
            <person name="Carlson A."/>
            <person name="Copeland A."/>
            <person name="Coutinho P.M."/>
            <person name="de Vries R.P."/>
            <person name="Ferreira P."/>
            <person name="Findley K."/>
            <person name="Foster B."/>
            <person name="Gaskell J."/>
            <person name="Glotzer D."/>
            <person name="Gorecki P."/>
            <person name="Heitman J."/>
            <person name="Hesse C."/>
            <person name="Hori C."/>
            <person name="Igarashi K."/>
            <person name="Jurgens J.A."/>
            <person name="Kallen N."/>
            <person name="Kersten P."/>
            <person name="Kohler A."/>
            <person name="Kuees U."/>
            <person name="Kumar T.K.A."/>
            <person name="Kuo A."/>
            <person name="LaButti K."/>
            <person name="Larrondo L.F."/>
            <person name="Lindquist E."/>
            <person name="Ling A."/>
            <person name="Lombard V."/>
            <person name="Lucas S."/>
            <person name="Lundell T."/>
            <person name="Martin R."/>
            <person name="McLaughlin D.J."/>
            <person name="Morgenstern I."/>
            <person name="Morin E."/>
            <person name="Murat C."/>
            <person name="Nagy L.G."/>
            <person name="Nolan M."/>
            <person name="Ohm R.A."/>
            <person name="Patyshakuliyeva A."/>
            <person name="Rokas A."/>
            <person name="Ruiz-Duenas F.J."/>
            <person name="Sabat G."/>
            <person name="Salamov A."/>
            <person name="Samejima M."/>
            <person name="Schmutz J."/>
            <person name="Slot J.C."/>
            <person name="St John F."/>
            <person name="Stenlid J."/>
            <person name="Sun H."/>
            <person name="Sun S."/>
            <person name="Syed K."/>
            <person name="Tsang A."/>
            <person name="Wiebenga A."/>
            <person name="Young D."/>
            <person name="Pisabarro A."/>
            <person name="Eastwood D.C."/>
            <person name="Martin F."/>
            <person name="Cullen D."/>
            <person name="Grigoriev I.V."/>
            <person name="Hibbett D.S."/>
        </authorList>
    </citation>
    <scope>NUCLEOTIDE SEQUENCE [LARGE SCALE GENOMIC DNA]</scope>
    <source>
        <strain evidence="3">RWD-64-598 SS2</strain>
    </source>
</reference>
<evidence type="ECO:0000313" key="3">
    <source>
        <dbReference type="Proteomes" id="UP000053558"/>
    </source>
</evidence>
<dbReference type="InterPro" id="IPR050600">
    <property type="entry name" value="SETD3_SETD6_MTase"/>
</dbReference>
<feature type="region of interest" description="Disordered" evidence="1">
    <location>
        <begin position="956"/>
        <end position="977"/>
    </location>
</feature>
<protein>
    <recommendedName>
        <fullName evidence="4">SET domain-containing protein</fullName>
    </recommendedName>
</protein>
<feature type="compositionally biased region" description="Basic and acidic residues" evidence="1">
    <location>
        <begin position="713"/>
        <end position="732"/>
    </location>
</feature>
<dbReference type="GO" id="GO:0005634">
    <property type="term" value="C:nucleus"/>
    <property type="evidence" value="ECO:0007669"/>
    <property type="project" value="TreeGrafter"/>
</dbReference>
<dbReference type="KEGG" id="cput:CONPUDRAFT_145299"/>
<proteinExistence type="predicted"/>
<dbReference type="PANTHER" id="PTHR13271:SF34">
    <property type="entry name" value="N-LYSINE METHYLTRANSFERASE SETD6"/>
    <property type="match status" value="1"/>
</dbReference>
<dbReference type="OrthoDB" id="441812at2759"/>
<name>A0A5M3MK47_CONPW</name>